<dbReference type="RefSeq" id="WP_247345719.1">
    <property type="nucleotide sequence ID" value="NZ_CP095550.1"/>
</dbReference>
<feature type="region of interest" description="Disordered" evidence="1">
    <location>
        <begin position="1"/>
        <end position="51"/>
    </location>
</feature>
<gene>
    <name evidence="2" type="ORF">ACFSKK_19985</name>
</gene>
<feature type="compositionally biased region" description="Acidic residues" evidence="1">
    <location>
        <begin position="17"/>
        <end position="33"/>
    </location>
</feature>
<sequence length="51" mass="5694">MKKENEPIDNEQIAPGMDDDPELNQNATEEEINQGDSTKVVTLSYDEVDPS</sequence>
<reference evidence="3" key="1">
    <citation type="journal article" date="2019" name="Int. J. Syst. Evol. Microbiol.">
        <title>The Global Catalogue of Microorganisms (GCM) 10K type strain sequencing project: providing services to taxonomists for standard genome sequencing and annotation.</title>
        <authorList>
            <consortium name="The Broad Institute Genomics Platform"/>
            <consortium name="The Broad Institute Genome Sequencing Center for Infectious Disease"/>
            <person name="Wu L."/>
            <person name="Ma J."/>
        </authorList>
    </citation>
    <scope>NUCLEOTIDE SEQUENCE [LARGE SCALE GENOMIC DNA]</scope>
    <source>
        <strain evidence="3">CGMCC 1.15474</strain>
    </source>
</reference>
<protein>
    <recommendedName>
        <fullName evidence="4">DUF4025 domain-containing protein</fullName>
    </recommendedName>
</protein>
<name>A0ABW5C276_9BACI</name>
<proteinExistence type="predicted"/>
<accession>A0ABW5C276</accession>
<dbReference type="EMBL" id="JBHUIK010000005">
    <property type="protein sequence ID" value="MFD2215971.1"/>
    <property type="molecule type" value="Genomic_DNA"/>
</dbReference>
<evidence type="ECO:0000256" key="1">
    <source>
        <dbReference type="SAM" id="MobiDB-lite"/>
    </source>
</evidence>
<evidence type="ECO:0000313" key="2">
    <source>
        <dbReference type="EMBL" id="MFD2215971.1"/>
    </source>
</evidence>
<evidence type="ECO:0008006" key="4">
    <source>
        <dbReference type="Google" id="ProtNLM"/>
    </source>
</evidence>
<dbReference type="Proteomes" id="UP001597318">
    <property type="component" value="Unassembled WGS sequence"/>
</dbReference>
<comment type="caution">
    <text evidence="2">The sequence shown here is derived from an EMBL/GenBank/DDBJ whole genome shotgun (WGS) entry which is preliminary data.</text>
</comment>
<evidence type="ECO:0000313" key="3">
    <source>
        <dbReference type="Proteomes" id="UP001597318"/>
    </source>
</evidence>
<keyword evidence="3" id="KW-1185">Reference proteome</keyword>
<organism evidence="2 3">
    <name type="scientific">Metabacillus endolithicus</name>
    <dbReference type="NCBI Taxonomy" id="1535204"/>
    <lineage>
        <taxon>Bacteria</taxon>
        <taxon>Bacillati</taxon>
        <taxon>Bacillota</taxon>
        <taxon>Bacilli</taxon>
        <taxon>Bacillales</taxon>
        <taxon>Bacillaceae</taxon>
        <taxon>Metabacillus</taxon>
    </lineage>
</organism>